<dbReference type="SUPFAM" id="SSF52980">
    <property type="entry name" value="Restriction endonuclease-like"/>
    <property type="match status" value="1"/>
</dbReference>
<dbReference type="InterPro" id="IPR052906">
    <property type="entry name" value="Type_IV_Methyl-Rstrct_Enzyme"/>
</dbReference>
<feature type="region of interest" description="Disordered" evidence="1">
    <location>
        <begin position="221"/>
        <end position="261"/>
    </location>
</feature>
<keyword evidence="4" id="KW-0378">Hydrolase</keyword>
<dbReference type="Proteomes" id="UP000621510">
    <property type="component" value="Unassembled WGS sequence"/>
</dbReference>
<name>A0ABS1PZA6_9ACTN</name>
<feature type="transmembrane region" description="Helical" evidence="2">
    <location>
        <begin position="52"/>
        <end position="69"/>
    </location>
</feature>
<feature type="domain" description="Restriction endonuclease type IV Mrr" evidence="3">
    <location>
        <begin position="99"/>
        <end position="209"/>
    </location>
</feature>
<reference evidence="4 5" key="1">
    <citation type="submission" date="2021-01" db="EMBL/GenBank/DDBJ databases">
        <title>WGS of actinomycetes isolated from Thailand.</title>
        <authorList>
            <person name="Thawai C."/>
        </authorList>
    </citation>
    <scope>NUCLEOTIDE SEQUENCE [LARGE SCALE GENOMIC DNA]</scope>
    <source>
        <strain evidence="4 5">CA3R110</strain>
    </source>
</reference>
<dbReference type="InterPro" id="IPR011335">
    <property type="entry name" value="Restrct_endonuc-II-like"/>
</dbReference>
<gene>
    <name evidence="4" type="ORF">JK364_36110</name>
</gene>
<dbReference type="InterPro" id="IPR007560">
    <property type="entry name" value="Restrct_endonuc_IV_Mrr"/>
</dbReference>
<accession>A0ABS1PZA6</accession>
<evidence type="ECO:0000256" key="2">
    <source>
        <dbReference type="SAM" id="Phobius"/>
    </source>
</evidence>
<evidence type="ECO:0000256" key="1">
    <source>
        <dbReference type="SAM" id="MobiDB-lite"/>
    </source>
</evidence>
<organism evidence="4 5">
    <name type="scientific">Streptomyces endocoffeicus</name>
    <dbReference type="NCBI Taxonomy" id="2898945"/>
    <lineage>
        <taxon>Bacteria</taxon>
        <taxon>Bacillati</taxon>
        <taxon>Actinomycetota</taxon>
        <taxon>Actinomycetes</taxon>
        <taxon>Kitasatosporales</taxon>
        <taxon>Streptomycetaceae</taxon>
        <taxon>Streptomyces</taxon>
    </lineage>
</organism>
<feature type="compositionally biased region" description="Basic residues" evidence="1">
    <location>
        <begin position="252"/>
        <end position="261"/>
    </location>
</feature>
<keyword evidence="2" id="KW-0812">Transmembrane</keyword>
<keyword evidence="4" id="KW-0540">Nuclease</keyword>
<keyword evidence="2" id="KW-0472">Membrane</keyword>
<proteinExistence type="predicted"/>
<dbReference type="EMBL" id="JAERRG010000019">
    <property type="protein sequence ID" value="MBL1117766.1"/>
    <property type="molecule type" value="Genomic_DNA"/>
</dbReference>
<dbReference type="Gene3D" id="3.40.1350.10">
    <property type="match status" value="1"/>
</dbReference>
<dbReference type="GO" id="GO:0004519">
    <property type="term" value="F:endonuclease activity"/>
    <property type="evidence" value="ECO:0007669"/>
    <property type="project" value="UniProtKB-KW"/>
</dbReference>
<dbReference type="RefSeq" id="WP_201855591.1">
    <property type="nucleotide sequence ID" value="NZ_JAERRG010000019.1"/>
</dbReference>
<comment type="caution">
    <text evidence="4">The sequence shown here is derived from an EMBL/GenBank/DDBJ whole genome shotgun (WGS) entry which is preliminary data.</text>
</comment>
<evidence type="ECO:0000313" key="5">
    <source>
        <dbReference type="Proteomes" id="UP000621510"/>
    </source>
</evidence>
<keyword evidence="2" id="KW-1133">Transmembrane helix</keyword>
<dbReference type="PANTHER" id="PTHR30015:SF6">
    <property type="entry name" value="SLL1429 PROTEIN"/>
    <property type="match status" value="1"/>
</dbReference>
<sequence length="261" mass="29280">MTVRGRQRQRQRRRRKAALRRARARLRRTAWSGGAAAALVLALTWRTVWPYVLGVVLAGLLGTIGWWLWKTRLRTVTRHRAWQTEQENAARERSMAEVDAMTWQRFESYVAELCRRDGCTQVVVSGRSGDLGADVIGRMPDGRLLVIQCKHYAPHRTVPSGDMQKFLGTAKAEHGADVAVFVATCAFTREAEKLAMKHEILALHRNLLGAWVRGATLESLLPLNGTGNDRTRRRPRSLGGPQPGGEGENRDVHHRGPHPPP</sequence>
<keyword evidence="5" id="KW-1185">Reference proteome</keyword>
<evidence type="ECO:0000259" key="3">
    <source>
        <dbReference type="Pfam" id="PF04471"/>
    </source>
</evidence>
<keyword evidence="4" id="KW-0255">Endonuclease</keyword>
<dbReference type="Pfam" id="PF04471">
    <property type="entry name" value="Mrr_cat"/>
    <property type="match status" value="1"/>
</dbReference>
<evidence type="ECO:0000313" key="4">
    <source>
        <dbReference type="EMBL" id="MBL1117766.1"/>
    </source>
</evidence>
<dbReference type="PANTHER" id="PTHR30015">
    <property type="entry name" value="MRR RESTRICTION SYSTEM PROTEIN"/>
    <property type="match status" value="1"/>
</dbReference>
<protein>
    <submittedName>
        <fullName evidence="4">Restriction endonuclease</fullName>
    </submittedName>
</protein>
<dbReference type="InterPro" id="IPR011856">
    <property type="entry name" value="tRNA_endonuc-like_dom_sf"/>
</dbReference>